<dbReference type="AlphaFoldDB" id="A0A2Y9TWP5"/>
<feature type="transmembrane region" description="Helical" evidence="1">
    <location>
        <begin position="12"/>
        <end position="31"/>
    </location>
</feature>
<keyword evidence="1" id="KW-0812">Transmembrane</keyword>
<protein>
    <submittedName>
        <fullName evidence="2">Uncharacterized protein</fullName>
    </submittedName>
</protein>
<dbReference type="KEGG" id="lpv:HYN51_05480"/>
<evidence type="ECO:0000313" key="2">
    <source>
        <dbReference type="EMBL" id="AWH88056.1"/>
    </source>
</evidence>
<sequence>MNLKKGLNPSHYILLVIAITIIVLVVARFNLYHFNTDLYRTSGDIESPLHESPLHIVESEVEWNPLLSSLEFGLHYLLIVLISIGSMLSMFFFFSFKDEGN</sequence>
<dbReference type="EMBL" id="CP029185">
    <property type="protein sequence ID" value="AWH88056.1"/>
    <property type="molecule type" value="Genomic_DNA"/>
</dbReference>
<accession>A0A2Y9TWP5</accession>
<dbReference type="Proteomes" id="UP000244908">
    <property type="component" value="Chromosome"/>
</dbReference>
<reference evidence="2 3" key="1">
    <citation type="journal article" date="2019" name="Int. J. Syst. Evol. Microbiol.">
        <title>Limnobaculum parvum gen. nov., sp. nov., isolated from a freshwater lake.</title>
        <authorList>
            <person name="Baek C."/>
            <person name="Shin S.K."/>
            <person name="Yi H."/>
        </authorList>
    </citation>
    <scope>NUCLEOTIDE SEQUENCE [LARGE SCALE GENOMIC DNA]</scope>
    <source>
        <strain evidence="2 3">HYN0051</strain>
    </source>
</reference>
<evidence type="ECO:0000313" key="3">
    <source>
        <dbReference type="Proteomes" id="UP000244908"/>
    </source>
</evidence>
<gene>
    <name evidence="2" type="ORF">HYN51_05480</name>
</gene>
<keyword evidence="3" id="KW-1185">Reference proteome</keyword>
<name>A0A2Y9TWP5_9GAMM</name>
<feature type="transmembrane region" description="Helical" evidence="1">
    <location>
        <begin position="74"/>
        <end position="96"/>
    </location>
</feature>
<evidence type="ECO:0000256" key="1">
    <source>
        <dbReference type="SAM" id="Phobius"/>
    </source>
</evidence>
<dbReference type="RefSeq" id="WP_108900131.1">
    <property type="nucleotide sequence ID" value="NZ_CP029185.2"/>
</dbReference>
<keyword evidence="1" id="KW-1133">Transmembrane helix</keyword>
<keyword evidence="1" id="KW-0472">Membrane</keyword>
<proteinExistence type="predicted"/>
<dbReference type="OrthoDB" id="6637290at2"/>
<organism evidence="2 3">
    <name type="scientific">Limnobaculum parvum</name>
    <dbReference type="NCBI Taxonomy" id="2172103"/>
    <lineage>
        <taxon>Bacteria</taxon>
        <taxon>Pseudomonadati</taxon>
        <taxon>Pseudomonadota</taxon>
        <taxon>Gammaproteobacteria</taxon>
        <taxon>Enterobacterales</taxon>
        <taxon>Budviciaceae</taxon>
        <taxon>Limnobaculum</taxon>
    </lineage>
</organism>